<name>D7CR65_TRURR</name>
<accession>D7CR65</accession>
<dbReference type="CDD" id="cd13586">
    <property type="entry name" value="PBP2_Maltose_binding_like"/>
    <property type="match status" value="1"/>
</dbReference>
<dbReference type="PANTHER" id="PTHR30061:SF50">
    <property type="entry name" value="MALTOSE_MALTODEXTRIN-BINDING PERIPLASMIC PROTEIN"/>
    <property type="match status" value="1"/>
</dbReference>
<dbReference type="GO" id="GO:0055052">
    <property type="term" value="C:ATP-binding cassette (ABC) transporter complex, substrate-binding subunit-containing"/>
    <property type="evidence" value="ECO:0007669"/>
    <property type="project" value="TreeGrafter"/>
</dbReference>
<dbReference type="AlphaFoldDB" id="D7CR65"/>
<dbReference type="eggNOG" id="COG2182">
    <property type="taxonomic scope" value="Bacteria"/>
</dbReference>
<evidence type="ECO:0000256" key="2">
    <source>
        <dbReference type="ARBA" id="ARBA00022448"/>
    </source>
</evidence>
<organism evidence="6 7">
    <name type="scientific">Truepera radiovictrix (strain DSM 17093 / CIP 108686 / LMG 22925 / RQ-24)</name>
    <dbReference type="NCBI Taxonomy" id="649638"/>
    <lineage>
        <taxon>Bacteria</taxon>
        <taxon>Thermotogati</taxon>
        <taxon>Deinococcota</taxon>
        <taxon>Deinococci</taxon>
        <taxon>Trueperales</taxon>
        <taxon>Trueperaceae</taxon>
        <taxon>Truepera</taxon>
    </lineage>
</organism>
<evidence type="ECO:0000313" key="6">
    <source>
        <dbReference type="EMBL" id="ADI15153.1"/>
    </source>
</evidence>
<dbReference type="EMBL" id="CP002049">
    <property type="protein sequence ID" value="ADI15153.1"/>
    <property type="molecule type" value="Genomic_DNA"/>
</dbReference>
<dbReference type="GO" id="GO:1901982">
    <property type="term" value="F:maltose binding"/>
    <property type="evidence" value="ECO:0007669"/>
    <property type="project" value="TreeGrafter"/>
</dbReference>
<gene>
    <name evidence="6" type="ordered locus">Trad_2039</name>
</gene>
<reference evidence="6 7" key="2">
    <citation type="journal article" date="2011" name="Stand. Genomic Sci.">
        <title>Complete genome sequence of Truepera radiovictrix type strain (RQ-24).</title>
        <authorList>
            <person name="Ivanova N."/>
            <person name="Rohde C."/>
            <person name="Munk C."/>
            <person name="Nolan M."/>
            <person name="Lucas S."/>
            <person name="Del Rio T.G."/>
            <person name="Tice H."/>
            <person name="Deshpande S."/>
            <person name="Cheng J.F."/>
            <person name="Tapia R."/>
            <person name="Han C."/>
            <person name="Goodwin L."/>
            <person name="Pitluck S."/>
            <person name="Liolios K."/>
            <person name="Mavromatis K."/>
            <person name="Mikhailova N."/>
            <person name="Pati A."/>
            <person name="Chen A."/>
            <person name="Palaniappan K."/>
            <person name="Land M."/>
            <person name="Hauser L."/>
            <person name="Chang Y.J."/>
            <person name="Jeffries C.D."/>
            <person name="Brambilla E."/>
            <person name="Rohde M."/>
            <person name="Goker M."/>
            <person name="Tindall B.J."/>
            <person name="Woyke T."/>
            <person name="Bristow J."/>
            <person name="Eisen J.A."/>
            <person name="Markowitz V."/>
            <person name="Hugenholtz P."/>
            <person name="Kyrpides N.C."/>
            <person name="Klenk H.P."/>
            <person name="Lapidus A."/>
        </authorList>
    </citation>
    <scope>NUCLEOTIDE SEQUENCE [LARGE SCALE GENOMIC DNA]</scope>
    <source>
        <strain evidence="7">DSM 17093 / CIP 108686 / LMG 22925 / RQ-24</strain>
    </source>
</reference>
<sequence>MQRTLTLLAALLAFSLGHAQPLTVWTHFQDESLGWLEAEVAAFSAAFGTEVELVYVPVNEIVQNMLLNAPEGQGPDLVATIPHDQLGQLAEGGVLANMAQYATEDYVADLTEQSRLAFTLNGQLFGLPMYVDGLALIVNRALVSEGPETLEELLNTAQELTTADTYGFLQVQEADTFYHNYVWIRSMGGYVFGRDEAGNLNPSDIGLANEGTVQAAEFIRSLRYDYELIPPGVNYDIMHGQFLEEGAAMVVNGPWAIPDYLAAGINVDVMPLPPNEDGTTYAGFMGVQGVVMNEFSANKLEAANLAKWLIRADAQVGLAEAGGRIPASQGAAKQVADDPIISGFAAALADAEPMPNIPEMGAVWTPMQTALALILENPDSDIAGILERAVSEIRGSE</sequence>
<dbReference type="GO" id="GO:0015144">
    <property type="term" value="F:carbohydrate transmembrane transporter activity"/>
    <property type="evidence" value="ECO:0007669"/>
    <property type="project" value="InterPro"/>
</dbReference>
<proteinExistence type="inferred from homology"/>
<keyword evidence="7" id="KW-1185">Reference proteome</keyword>
<feature type="chain" id="PRO_5003094203" evidence="5">
    <location>
        <begin position="20"/>
        <end position="397"/>
    </location>
</feature>
<dbReference type="PRINTS" id="PR00181">
    <property type="entry name" value="MALTOSEBP"/>
</dbReference>
<dbReference type="Gene3D" id="3.40.190.10">
    <property type="entry name" value="Periplasmic binding protein-like II"/>
    <property type="match status" value="2"/>
</dbReference>
<feature type="signal peptide" evidence="5">
    <location>
        <begin position="1"/>
        <end position="19"/>
    </location>
</feature>
<dbReference type="KEGG" id="tra:Trad_2039"/>
<evidence type="ECO:0000313" key="7">
    <source>
        <dbReference type="Proteomes" id="UP000000379"/>
    </source>
</evidence>
<dbReference type="InterPro" id="IPR006060">
    <property type="entry name" value="Maltose/Cyclodextrin-bd"/>
</dbReference>
<evidence type="ECO:0000256" key="5">
    <source>
        <dbReference type="SAM" id="SignalP"/>
    </source>
</evidence>
<dbReference type="PANTHER" id="PTHR30061">
    <property type="entry name" value="MALTOSE-BINDING PERIPLASMIC PROTEIN"/>
    <property type="match status" value="1"/>
</dbReference>
<evidence type="ECO:0000256" key="3">
    <source>
        <dbReference type="ARBA" id="ARBA00022597"/>
    </source>
</evidence>
<dbReference type="SUPFAM" id="SSF53850">
    <property type="entry name" value="Periplasmic binding protein-like II"/>
    <property type="match status" value="1"/>
</dbReference>
<keyword evidence="4 5" id="KW-0732">Signal</keyword>
<dbReference type="GO" id="GO:0015768">
    <property type="term" value="P:maltose transport"/>
    <property type="evidence" value="ECO:0007669"/>
    <property type="project" value="TreeGrafter"/>
</dbReference>
<dbReference type="Proteomes" id="UP000000379">
    <property type="component" value="Chromosome"/>
</dbReference>
<keyword evidence="2" id="KW-0813">Transport</keyword>
<dbReference type="STRING" id="649638.Trad_2039"/>
<protein>
    <submittedName>
        <fullName evidence="6">Extracellular solute-binding protein family 1</fullName>
    </submittedName>
</protein>
<reference evidence="7" key="1">
    <citation type="submission" date="2010-05" db="EMBL/GenBank/DDBJ databases">
        <title>The complete genome of Truepera radiovictris DSM 17093.</title>
        <authorList>
            <consortium name="US DOE Joint Genome Institute (JGI-PGF)"/>
            <person name="Lucas S."/>
            <person name="Copeland A."/>
            <person name="Lapidus A."/>
            <person name="Glavina del Rio T."/>
            <person name="Dalin E."/>
            <person name="Tice H."/>
            <person name="Bruce D."/>
            <person name="Goodwin L."/>
            <person name="Pitluck S."/>
            <person name="Kyrpides N."/>
            <person name="Mavromatis K."/>
            <person name="Ovchinnikova G."/>
            <person name="Munk A.C."/>
            <person name="Detter J.C."/>
            <person name="Han C."/>
            <person name="Tapia R."/>
            <person name="Land M."/>
            <person name="Hauser L."/>
            <person name="Markowitz V."/>
            <person name="Cheng J.-F."/>
            <person name="Hugenholtz P."/>
            <person name="Woyke T."/>
            <person name="Wu D."/>
            <person name="Tindall B."/>
            <person name="Pomrenke H.G."/>
            <person name="Brambilla E."/>
            <person name="Klenk H.-P."/>
            <person name="Eisen J.A."/>
        </authorList>
    </citation>
    <scope>NUCLEOTIDE SEQUENCE [LARGE SCALE GENOMIC DNA]</scope>
    <source>
        <strain evidence="7">DSM 17093 / CIP 108686 / LMG 22925 / RQ-24</strain>
    </source>
</reference>
<evidence type="ECO:0000256" key="4">
    <source>
        <dbReference type="ARBA" id="ARBA00022729"/>
    </source>
</evidence>
<comment type="similarity">
    <text evidence="1">Belongs to the bacterial solute-binding protein 1 family.</text>
</comment>
<dbReference type="Pfam" id="PF13416">
    <property type="entry name" value="SBP_bac_8"/>
    <property type="match status" value="1"/>
</dbReference>
<keyword evidence="3" id="KW-0762">Sugar transport</keyword>
<dbReference type="OrthoDB" id="9766758at2"/>
<dbReference type="HOGENOM" id="CLU_031285_17_0_0"/>
<dbReference type="GO" id="GO:0042956">
    <property type="term" value="P:maltodextrin transmembrane transport"/>
    <property type="evidence" value="ECO:0007669"/>
    <property type="project" value="TreeGrafter"/>
</dbReference>
<evidence type="ECO:0000256" key="1">
    <source>
        <dbReference type="ARBA" id="ARBA00008520"/>
    </source>
</evidence>
<dbReference type="InterPro" id="IPR006059">
    <property type="entry name" value="SBP"/>
</dbReference>
<dbReference type="RefSeq" id="WP_013178518.1">
    <property type="nucleotide sequence ID" value="NC_014221.1"/>
</dbReference>